<dbReference type="EMBL" id="JADWOX010000009">
    <property type="protein sequence ID" value="MBI1684801.1"/>
    <property type="molecule type" value="Genomic_DNA"/>
</dbReference>
<comment type="caution">
    <text evidence="1">The sequence shown here is derived from an EMBL/GenBank/DDBJ whole genome shotgun (WGS) entry which is preliminary data.</text>
</comment>
<evidence type="ECO:0008006" key="3">
    <source>
        <dbReference type="Google" id="ProtNLM"/>
    </source>
</evidence>
<gene>
    <name evidence="1" type="ORF">I4Q42_14095</name>
</gene>
<dbReference type="RefSeq" id="WP_198576719.1">
    <property type="nucleotide sequence ID" value="NZ_JADWOX010000009.1"/>
</dbReference>
<protein>
    <recommendedName>
        <fullName evidence="3">CdiI immunity protein domain-containing protein</fullName>
    </recommendedName>
</protein>
<proteinExistence type="predicted"/>
<accession>A0ABS0SZD0</accession>
<keyword evidence="2" id="KW-1185">Reference proteome</keyword>
<dbReference type="Proteomes" id="UP000639859">
    <property type="component" value="Unassembled WGS sequence"/>
</dbReference>
<sequence length="132" mass="14263">MDLKVLWARFCTRWFPVTVRDPTAVAQGLIGVLMDPTAPHGDREEAATDLSAYDVDGVEDALARIACDASIYEGLADACGESLAEIWHRTGRINDAILVRLSPVALETMLSILAGLSPDLAVDATKRLRAEI</sequence>
<evidence type="ECO:0000313" key="1">
    <source>
        <dbReference type="EMBL" id="MBI1684801.1"/>
    </source>
</evidence>
<name>A0ABS0SZD0_9CAUL</name>
<organism evidence="1 2">
    <name type="scientific">Caulobacter hibisci</name>
    <dbReference type="NCBI Taxonomy" id="2035993"/>
    <lineage>
        <taxon>Bacteria</taxon>
        <taxon>Pseudomonadati</taxon>
        <taxon>Pseudomonadota</taxon>
        <taxon>Alphaproteobacteria</taxon>
        <taxon>Caulobacterales</taxon>
        <taxon>Caulobacteraceae</taxon>
        <taxon>Caulobacter</taxon>
    </lineage>
</organism>
<reference evidence="1 2" key="1">
    <citation type="submission" date="2020-11" db="EMBL/GenBank/DDBJ databases">
        <title>genome sequence of strain KACC 18849.</title>
        <authorList>
            <person name="Gao J."/>
            <person name="Zhang X."/>
        </authorList>
    </citation>
    <scope>NUCLEOTIDE SEQUENCE [LARGE SCALE GENOMIC DNA]</scope>
    <source>
        <strain evidence="1 2">KACC 18849</strain>
    </source>
</reference>
<evidence type="ECO:0000313" key="2">
    <source>
        <dbReference type="Proteomes" id="UP000639859"/>
    </source>
</evidence>